<dbReference type="PANTHER" id="PTHR43523">
    <property type="entry name" value="GLUCOSE-1-PHOSPHATE ADENYLYLTRANSFERASE-RELATED"/>
    <property type="match status" value="1"/>
</dbReference>
<comment type="subunit">
    <text evidence="9">Homotetramer.</text>
</comment>
<evidence type="ECO:0000256" key="1">
    <source>
        <dbReference type="ARBA" id="ARBA00010443"/>
    </source>
</evidence>
<evidence type="ECO:0000256" key="9">
    <source>
        <dbReference type="HAMAP-Rule" id="MF_00624"/>
    </source>
</evidence>
<organism evidence="12 13">
    <name type="scientific">Ruminobacter amylophilus</name>
    <dbReference type="NCBI Taxonomy" id="867"/>
    <lineage>
        <taxon>Bacteria</taxon>
        <taxon>Pseudomonadati</taxon>
        <taxon>Pseudomonadota</taxon>
        <taxon>Gammaproteobacteria</taxon>
        <taxon>Aeromonadales</taxon>
        <taxon>Succinivibrionaceae</taxon>
        <taxon>Ruminobacter</taxon>
    </lineage>
</organism>
<dbReference type="EMBL" id="FOXF01000048">
    <property type="protein sequence ID" value="SFP64520.1"/>
    <property type="molecule type" value="Genomic_DNA"/>
</dbReference>
<comment type="pathway">
    <text evidence="9">Glycan biosynthesis; glycogen biosynthesis.</text>
</comment>
<evidence type="ECO:0000256" key="7">
    <source>
        <dbReference type="ARBA" id="ARBA00023056"/>
    </source>
</evidence>
<sequence length="433" mass="48948">MGTSGMVSNQLLAVKKTTALILAGGRGSRLRELTDIRAKPAVHFGGKFRIIDFALSNCLNSGIRKMGIMTQYKSNSLLSHIQDGWSFLNNNHMGEFVRVLPAQQRIDEVHWYQGTADAVYQNIDILQSYNNEYVLILSGDHVYKMDYSLMLMDHIKSICPCSIACIEVPRNEATAFGCMQVDDNNMIVDFIEKPKDPPSIPGNSDKSLISMGIYMFEASFLYNLLEEDHNDPNSSHDFGKDIIPKIVKQGIVHAHNYSLSCVRNQSKEQICYWRDVGTVDSFWSANLDLTDESPDLDIYDENWPIWTKASQLPPVKFIKDSLGNRSINVNSVISVGCVVYGSEILNSVLFDSVTIEQENLLEQVVIFPSVIIHKGCRIRKAIIERGCEIPEGMRIGHDLEEDRKFFYVSPKGVVLVDMNMLKKYKEHFSTSKI</sequence>
<comment type="function">
    <text evidence="9">Involved in the biosynthesis of ADP-glucose, a building block required for the elongation reactions to produce glycogen. Catalyzes the reaction between ATP and alpha-D-glucose 1-phosphate (G1P) to produce pyrophosphate and ADP-Glc.</text>
</comment>
<protein>
    <recommendedName>
        <fullName evidence="9">Glucose-1-phosphate adenylyltransferase</fullName>
        <ecNumber evidence="9">2.7.7.27</ecNumber>
    </recommendedName>
    <alternativeName>
        <fullName evidence="9">ADP-glucose pyrophosphorylase</fullName>
        <shortName evidence="9">ADPGlc PPase</shortName>
    </alternativeName>
    <alternativeName>
        <fullName evidence="9">ADP-glucose synthase</fullName>
    </alternativeName>
</protein>
<dbReference type="InterPro" id="IPR011831">
    <property type="entry name" value="ADP-Glc_PPase"/>
</dbReference>
<feature type="site" description="Could play a key role in the communication between the regulatory and the substrate sites" evidence="9">
    <location>
        <position position="111"/>
    </location>
</feature>
<keyword evidence="3 9" id="KW-0808">Transferase</keyword>
<dbReference type="GO" id="GO:0005524">
    <property type="term" value="F:ATP binding"/>
    <property type="evidence" value="ECO:0007669"/>
    <property type="project" value="UniProtKB-KW"/>
</dbReference>
<dbReference type="AlphaFoldDB" id="A0A662ZKR5"/>
<evidence type="ECO:0000256" key="5">
    <source>
        <dbReference type="ARBA" id="ARBA00022741"/>
    </source>
</evidence>
<dbReference type="Gene3D" id="2.160.10.10">
    <property type="entry name" value="Hexapeptide repeat proteins"/>
    <property type="match status" value="1"/>
</dbReference>
<dbReference type="NCBIfam" id="TIGR02091">
    <property type="entry name" value="glgC"/>
    <property type="match status" value="1"/>
</dbReference>
<dbReference type="InterPro" id="IPR023049">
    <property type="entry name" value="GlgC_bac"/>
</dbReference>
<dbReference type="GO" id="GO:0008878">
    <property type="term" value="F:glucose-1-phosphate adenylyltransferase activity"/>
    <property type="evidence" value="ECO:0007669"/>
    <property type="project" value="UniProtKB-UniRule"/>
</dbReference>
<dbReference type="InterPro" id="IPR056818">
    <property type="entry name" value="GlmU/GlgC-like_hexapep"/>
</dbReference>
<dbReference type="NCBIfam" id="NF001947">
    <property type="entry name" value="PRK00725.1"/>
    <property type="match status" value="1"/>
</dbReference>
<feature type="site" description="Could play a key role in the communication between the regulatory and the substrate sites" evidence="9">
    <location>
        <position position="71"/>
    </location>
</feature>
<dbReference type="SUPFAM" id="SSF51161">
    <property type="entry name" value="Trimeric LpxA-like enzymes"/>
    <property type="match status" value="1"/>
</dbReference>
<dbReference type="InterPro" id="IPR005835">
    <property type="entry name" value="NTP_transferase_dom"/>
</dbReference>
<comment type="catalytic activity">
    <reaction evidence="9">
        <text>alpha-D-glucose 1-phosphate + ATP + H(+) = ADP-alpha-D-glucose + diphosphate</text>
        <dbReference type="Rhea" id="RHEA:12120"/>
        <dbReference type="ChEBI" id="CHEBI:15378"/>
        <dbReference type="ChEBI" id="CHEBI:30616"/>
        <dbReference type="ChEBI" id="CHEBI:33019"/>
        <dbReference type="ChEBI" id="CHEBI:57498"/>
        <dbReference type="ChEBI" id="CHEBI:58601"/>
        <dbReference type="EC" id="2.7.7.27"/>
    </reaction>
</comment>
<evidence type="ECO:0000256" key="8">
    <source>
        <dbReference type="ARBA" id="ARBA00023277"/>
    </source>
</evidence>
<keyword evidence="8 9" id="KW-0119">Carbohydrate metabolism</keyword>
<dbReference type="Gene3D" id="3.90.550.10">
    <property type="entry name" value="Spore Coat Polysaccharide Biosynthesis Protein SpsA, Chain A"/>
    <property type="match status" value="1"/>
</dbReference>
<accession>A0A662ZKR5</accession>
<dbReference type="PANTHER" id="PTHR43523:SF2">
    <property type="entry name" value="GLUCOSE-1-PHOSPHATE ADENYLYLTRANSFERASE"/>
    <property type="match status" value="1"/>
</dbReference>
<dbReference type="SUPFAM" id="SSF53448">
    <property type="entry name" value="Nucleotide-diphospho-sugar transferases"/>
    <property type="match status" value="1"/>
</dbReference>
<evidence type="ECO:0000259" key="11">
    <source>
        <dbReference type="Pfam" id="PF24894"/>
    </source>
</evidence>
<keyword evidence="7 9" id="KW-0320">Glycogen biosynthesis</keyword>
<feature type="domain" description="Glucose-1-phosphate adenylyltransferase/Bifunctional protein GlmU-like C-terminal hexapeptide" evidence="11">
    <location>
        <begin position="313"/>
        <end position="416"/>
    </location>
</feature>
<keyword evidence="2 9" id="KW-0321">Glycogen metabolism</keyword>
<comment type="similarity">
    <text evidence="1 9">Belongs to the bacterial/plant glucose-1-phosphate adenylyltransferase family.</text>
</comment>
<dbReference type="PROSITE" id="PS00808">
    <property type="entry name" value="ADP_GLC_PYROPHOSPH_1"/>
    <property type="match status" value="1"/>
</dbReference>
<dbReference type="RefSeq" id="WP_218140353.1">
    <property type="nucleotide sequence ID" value="NZ_FOXF01000048.1"/>
</dbReference>
<dbReference type="UniPathway" id="UPA00164"/>
<keyword evidence="6 9" id="KW-0067">ATP-binding</keyword>
<evidence type="ECO:0000256" key="6">
    <source>
        <dbReference type="ARBA" id="ARBA00022840"/>
    </source>
</evidence>
<evidence type="ECO:0000313" key="12">
    <source>
        <dbReference type="EMBL" id="SFP64520.1"/>
    </source>
</evidence>
<dbReference type="InterPro" id="IPR011004">
    <property type="entry name" value="Trimer_LpxA-like_sf"/>
</dbReference>
<dbReference type="Pfam" id="PF24894">
    <property type="entry name" value="Hexapep_GlmU"/>
    <property type="match status" value="1"/>
</dbReference>
<dbReference type="PROSITE" id="PS00809">
    <property type="entry name" value="ADP_GLC_PYROPHOSPH_2"/>
    <property type="match status" value="1"/>
</dbReference>
<feature type="domain" description="Nucleotidyl transferase" evidence="10">
    <location>
        <begin position="19"/>
        <end position="291"/>
    </location>
</feature>
<evidence type="ECO:0000313" key="13">
    <source>
        <dbReference type="Proteomes" id="UP000243745"/>
    </source>
</evidence>
<keyword evidence="4 9" id="KW-0548">Nucleotidyltransferase</keyword>
<dbReference type="CDD" id="cd02508">
    <property type="entry name" value="ADP_Glucose_PP"/>
    <property type="match status" value="1"/>
</dbReference>
<feature type="binding site" evidence="9">
    <location>
        <position position="177"/>
    </location>
    <ligand>
        <name>alpha-D-glucose 1-phosphate</name>
        <dbReference type="ChEBI" id="CHEBI:58601"/>
    </ligand>
</feature>
<feature type="binding site" evidence="9">
    <location>
        <position position="210"/>
    </location>
    <ligand>
        <name>alpha-D-glucose 1-phosphate</name>
        <dbReference type="ChEBI" id="CHEBI:58601"/>
    </ligand>
</feature>
<feature type="binding site" evidence="9">
    <location>
        <position position="112"/>
    </location>
    <ligand>
        <name>alpha-D-glucose 1-phosphate</name>
        <dbReference type="ChEBI" id="CHEBI:58601"/>
    </ligand>
</feature>
<dbReference type="InterPro" id="IPR029044">
    <property type="entry name" value="Nucleotide-diphossugar_trans"/>
</dbReference>
<evidence type="ECO:0000256" key="3">
    <source>
        <dbReference type="ARBA" id="ARBA00022679"/>
    </source>
</evidence>
<dbReference type="CDD" id="cd04651">
    <property type="entry name" value="LbH_G1P_AT_C"/>
    <property type="match status" value="1"/>
</dbReference>
<dbReference type="EC" id="2.7.7.27" evidence="9"/>
<proteinExistence type="inferred from homology"/>
<dbReference type="InterPro" id="IPR005836">
    <property type="entry name" value="ADP_Glu_pyroP_CS"/>
</dbReference>
<keyword evidence="13" id="KW-1185">Reference proteome</keyword>
<evidence type="ECO:0000256" key="2">
    <source>
        <dbReference type="ARBA" id="ARBA00022600"/>
    </source>
</evidence>
<dbReference type="HAMAP" id="MF_00624">
    <property type="entry name" value="GlgC"/>
    <property type="match status" value="1"/>
</dbReference>
<dbReference type="NCBIfam" id="NF002023">
    <property type="entry name" value="PRK00844.1"/>
    <property type="match status" value="1"/>
</dbReference>
<reference evidence="12 13" key="1">
    <citation type="submission" date="2016-10" db="EMBL/GenBank/DDBJ databases">
        <authorList>
            <person name="Varghese N."/>
            <person name="Submissions S."/>
        </authorList>
    </citation>
    <scope>NUCLEOTIDE SEQUENCE [LARGE SCALE GENOMIC DNA]</scope>
    <source>
        <strain evidence="12 13">DSM 1361</strain>
    </source>
</reference>
<gene>
    <name evidence="9" type="primary">glgC</name>
    <name evidence="12" type="ORF">SAMN02910344_01952</name>
</gene>
<dbReference type="Proteomes" id="UP000243745">
    <property type="component" value="Unassembled WGS sequence"/>
</dbReference>
<name>A0A662ZKR5_9GAMM</name>
<dbReference type="GO" id="GO:0005978">
    <property type="term" value="P:glycogen biosynthetic process"/>
    <property type="evidence" value="ECO:0007669"/>
    <property type="project" value="UniProtKB-UniRule"/>
</dbReference>
<evidence type="ECO:0000256" key="4">
    <source>
        <dbReference type="ARBA" id="ARBA00022695"/>
    </source>
</evidence>
<keyword evidence="5 9" id="KW-0547">Nucleotide-binding</keyword>
<feature type="binding site" evidence="9">
    <location>
        <begin position="192"/>
        <end position="193"/>
    </location>
    <ligand>
        <name>alpha-D-glucose 1-phosphate</name>
        <dbReference type="ChEBI" id="CHEBI:58601"/>
    </ligand>
</feature>
<dbReference type="Pfam" id="PF00483">
    <property type="entry name" value="NTP_transferase"/>
    <property type="match status" value="1"/>
</dbReference>
<evidence type="ECO:0000259" key="10">
    <source>
        <dbReference type="Pfam" id="PF00483"/>
    </source>
</evidence>